<dbReference type="InterPro" id="IPR036770">
    <property type="entry name" value="Ankyrin_rpt-contain_sf"/>
</dbReference>
<dbReference type="HOGENOM" id="CLU_455939_0_0_1"/>
<dbReference type="Proteomes" id="UP000013827">
    <property type="component" value="Unassembled WGS sequence"/>
</dbReference>
<name>A0A0D3I6D7_EMIH1</name>
<dbReference type="PANTHER" id="PTHR24198">
    <property type="entry name" value="ANKYRIN REPEAT AND PROTEIN KINASE DOMAIN-CONTAINING PROTEIN"/>
    <property type="match status" value="1"/>
</dbReference>
<keyword evidence="2 3" id="KW-0040">ANK repeat</keyword>
<evidence type="ECO:0008006" key="8">
    <source>
        <dbReference type="Google" id="ProtNLM"/>
    </source>
</evidence>
<dbReference type="AlphaFoldDB" id="A0A0D3I6D7"/>
<feature type="signal peptide" evidence="5">
    <location>
        <begin position="1"/>
        <end position="18"/>
    </location>
</feature>
<sequence length="599" mass="58795">MQGWHVVALLAAALPASAKSPNSLGKELLSAVLADDVIAAASIFAQSEPAEANRLANAMDWRGKSVLMHAASRDFPKIVKLLLQNKARPDASDYSAGGVTALMLAARNGSVAAAEALVAGGASVHATTPAGTSVLMHAVANGSAPLVEMLLTSGANASHQDRSGATALSLAAGLSHTAPLASLLAHGADAAAADAQGSTALMVTPLMEAARSTHGFEALIEAGAAINAIGSGGSTALAVAAGAGNGPAAKADVNAASPDGSTPLMMSAENGSLPIALLSRGADTNAARSDGVAPFHCCGARLTALMAGADCTLMTATAITPLIVAAAAGEAEAVEALLAVAELVAKEEGAMSEAEVEARRQRLEAYFRAGSTALMHASALGHDTIVAQLLAAGADAAPVDADGQSALCHAVAAGCSKPARPPTRPSPTAGAAPTPAADAAGASAVAPLLLAAQSGSTKLVRLLLQKGASAACASEAGVTPLMLLAMSGNLPAVKLLLEAVADGPPELMAAAQPRVVAELLGARASVNLRDLSGQTALGAAFDGLQQIARYVMAALLAAGAEPSLIDTDGNTLDANTVVATHRALAGESAAASDGAKDEL</sequence>
<evidence type="ECO:0000256" key="1">
    <source>
        <dbReference type="ARBA" id="ARBA00022737"/>
    </source>
</evidence>
<feature type="repeat" description="ANK" evidence="3">
    <location>
        <begin position="97"/>
        <end position="129"/>
    </location>
</feature>
<organism evidence="6 7">
    <name type="scientific">Emiliania huxleyi (strain CCMP1516)</name>
    <dbReference type="NCBI Taxonomy" id="280463"/>
    <lineage>
        <taxon>Eukaryota</taxon>
        <taxon>Haptista</taxon>
        <taxon>Haptophyta</taxon>
        <taxon>Prymnesiophyceae</taxon>
        <taxon>Isochrysidales</taxon>
        <taxon>Noelaerhabdaceae</taxon>
        <taxon>Emiliania</taxon>
    </lineage>
</organism>
<feature type="chain" id="PRO_5044272837" description="Ankyrin repeat protein" evidence="5">
    <location>
        <begin position="19"/>
        <end position="599"/>
    </location>
</feature>
<dbReference type="PROSITE" id="PS50297">
    <property type="entry name" value="ANK_REP_REGION"/>
    <property type="match status" value="5"/>
</dbReference>
<dbReference type="RefSeq" id="XP_005759251.1">
    <property type="nucleotide sequence ID" value="XM_005759194.1"/>
</dbReference>
<dbReference type="EnsemblProtists" id="EOD06822">
    <property type="protein sequence ID" value="EOD06822"/>
    <property type="gene ID" value="EMIHUDRAFT_106750"/>
</dbReference>
<feature type="repeat" description="ANK" evidence="3">
    <location>
        <begin position="369"/>
        <end position="401"/>
    </location>
</feature>
<keyword evidence="7" id="KW-1185">Reference proteome</keyword>
<feature type="repeat" description="ANK" evidence="3">
    <location>
        <begin position="130"/>
        <end position="162"/>
    </location>
</feature>
<keyword evidence="5" id="KW-0732">Signal</keyword>
<dbReference type="SUPFAM" id="SSF48403">
    <property type="entry name" value="Ankyrin repeat"/>
    <property type="match status" value="2"/>
</dbReference>
<feature type="repeat" description="ANK" evidence="3">
    <location>
        <begin position="62"/>
        <end position="94"/>
    </location>
</feature>
<dbReference type="SMART" id="SM00248">
    <property type="entry name" value="ANK"/>
    <property type="match status" value="11"/>
</dbReference>
<dbReference type="Pfam" id="PF00023">
    <property type="entry name" value="Ank"/>
    <property type="match status" value="1"/>
</dbReference>
<feature type="repeat" description="ANK" evidence="3">
    <location>
        <begin position="443"/>
        <end position="475"/>
    </location>
</feature>
<proteinExistence type="predicted"/>
<feature type="repeat" description="ANK" evidence="3">
    <location>
        <begin position="476"/>
        <end position="502"/>
    </location>
</feature>
<dbReference type="GeneID" id="17252938"/>
<dbReference type="eggNOG" id="KOG4177">
    <property type="taxonomic scope" value="Eukaryota"/>
</dbReference>
<dbReference type="Pfam" id="PF12796">
    <property type="entry name" value="Ank_2"/>
    <property type="match status" value="3"/>
</dbReference>
<evidence type="ECO:0000256" key="4">
    <source>
        <dbReference type="SAM" id="MobiDB-lite"/>
    </source>
</evidence>
<evidence type="ECO:0000313" key="7">
    <source>
        <dbReference type="Proteomes" id="UP000013827"/>
    </source>
</evidence>
<keyword evidence="1" id="KW-0677">Repeat</keyword>
<dbReference type="STRING" id="2903.R1BBX4"/>
<evidence type="ECO:0000313" key="6">
    <source>
        <dbReference type="EnsemblProtists" id="EOD06822"/>
    </source>
</evidence>
<feature type="compositionally biased region" description="Low complexity" evidence="4">
    <location>
        <begin position="426"/>
        <end position="436"/>
    </location>
</feature>
<protein>
    <recommendedName>
        <fullName evidence="8">Ankyrin repeat protein</fullName>
    </recommendedName>
</protein>
<dbReference type="PANTHER" id="PTHR24198:SF165">
    <property type="entry name" value="ANKYRIN REPEAT-CONTAINING PROTEIN-RELATED"/>
    <property type="match status" value="1"/>
</dbReference>
<accession>A0A0D3I6D7</accession>
<feature type="repeat" description="ANK" evidence="3">
    <location>
        <begin position="163"/>
        <end position="195"/>
    </location>
</feature>
<evidence type="ECO:0000256" key="5">
    <source>
        <dbReference type="SAM" id="SignalP"/>
    </source>
</evidence>
<dbReference type="PaxDb" id="2903-EOD06822"/>
<dbReference type="OMA" id="WIFAILE"/>
<dbReference type="PROSITE" id="PS50088">
    <property type="entry name" value="ANK_REPEAT"/>
    <property type="match status" value="7"/>
</dbReference>
<reference evidence="6" key="2">
    <citation type="submission" date="2024-10" db="UniProtKB">
        <authorList>
            <consortium name="EnsemblProtists"/>
        </authorList>
    </citation>
    <scope>IDENTIFICATION</scope>
</reference>
<dbReference type="InterPro" id="IPR002110">
    <property type="entry name" value="Ankyrin_rpt"/>
</dbReference>
<reference evidence="7" key="1">
    <citation type="journal article" date="2013" name="Nature">
        <title>Pan genome of the phytoplankton Emiliania underpins its global distribution.</title>
        <authorList>
            <person name="Read B.A."/>
            <person name="Kegel J."/>
            <person name="Klute M.J."/>
            <person name="Kuo A."/>
            <person name="Lefebvre S.C."/>
            <person name="Maumus F."/>
            <person name="Mayer C."/>
            <person name="Miller J."/>
            <person name="Monier A."/>
            <person name="Salamov A."/>
            <person name="Young J."/>
            <person name="Aguilar M."/>
            <person name="Claverie J.M."/>
            <person name="Frickenhaus S."/>
            <person name="Gonzalez K."/>
            <person name="Herman E.K."/>
            <person name="Lin Y.C."/>
            <person name="Napier J."/>
            <person name="Ogata H."/>
            <person name="Sarno A.F."/>
            <person name="Shmutz J."/>
            <person name="Schroeder D."/>
            <person name="de Vargas C."/>
            <person name="Verret F."/>
            <person name="von Dassow P."/>
            <person name="Valentin K."/>
            <person name="Van de Peer Y."/>
            <person name="Wheeler G."/>
            <person name="Dacks J.B."/>
            <person name="Delwiche C.F."/>
            <person name="Dyhrman S.T."/>
            <person name="Glockner G."/>
            <person name="John U."/>
            <person name="Richards T."/>
            <person name="Worden A.Z."/>
            <person name="Zhang X."/>
            <person name="Grigoriev I.V."/>
            <person name="Allen A.E."/>
            <person name="Bidle K."/>
            <person name="Borodovsky M."/>
            <person name="Bowler C."/>
            <person name="Brownlee C."/>
            <person name="Cock J.M."/>
            <person name="Elias M."/>
            <person name="Gladyshev V.N."/>
            <person name="Groth M."/>
            <person name="Guda C."/>
            <person name="Hadaegh A."/>
            <person name="Iglesias-Rodriguez M.D."/>
            <person name="Jenkins J."/>
            <person name="Jones B.M."/>
            <person name="Lawson T."/>
            <person name="Leese F."/>
            <person name="Lindquist E."/>
            <person name="Lobanov A."/>
            <person name="Lomsadze A."/>
            <person name="Malik S.B."/>
            <person name="Marsh M.E."/>
            <person name="Mackinder L."/>
            <person name="Mock T."/>
            <person name="Mueller-Roeber B."/>
            <person name="Pagarete A."/>
            <person name="Parker M."/>
            <person name="Probert I."/>
            <person name="Quesneville H."/>
            <person name="Raines C."/>
            <person name="Rensing S.A."/>
            <person name="Riano-Pachon D.M."/>
            <person name="Richier S."/>
            <person name="Rokitta S."/>
            <person name="Shiraiwa Y."/>
            <person name="Soanes D.M."/>
            <person name="van der Giezen M."/>
            <person name="Wahlund T.M."/>
            <person name="Williams B."/>
            <person name="Wilson W."/>
            <person name="Wolfe G."/>
            <person name="Wurch L.L."/>
        </authorList>
    </citation>
    <scope>NUCLEOTIDE SEQUENCE</scope>
</reference>
<dbReference type="KEGG" id="ehx:EMIHUDRAFT_106750"/>
<feature type="region of interest" description="Disordered" evidence="4">
    <location>
        <begin position="416"/>
        <end position="436"/>
    </location>
</feature>
<evidence type="ECO:0000256" key="3">
    <source>
        <dbReference type="PROSITE-ProRule" id="PRU00023"/>
    </source>
</evidence>
<evidence type="ECO:0000256" key="2">
    <source>
        <dbReference type="ARBA" id="ARBA00023043"/>
    </source>
</evidence>
<dbReference type="Gene3D" id="1.25.40.20">
    <property type="entry name" value="Ankyrin repeat-containing domain"/>
    <property type="match status" value="6"/>
</dbReference>